<dbReference type="AlphaFoldDB" id="A0A388JUL2"/>
<comment type="caution">
    <text evidence="1">The sequence shown here is derived from an EMBL/GenBank/DDBJ whole genome shotgun (WGS) entry which is preliminary data.</text>
</comment>
<organism evidence="1 2">
    <name type="scientific">Chara braunii</name>
    <name type="common">Braun's stonewort</name>
    <dbReference type="NCBI Taxonomy" id="69332"/>
    <lineage>
        <taxon>Eukaryota</taxon>
        <taxon>Viridiplantae</taxon>
        <taxon>Streptophyta</taxon>
        <taxon>Charophyceae</taxon>
        <taxon>Charales</taxon>
        <taxon>Characeae</taxon>
        <taxon>Chara</taxon>
    </lineage>
</organism>
<name>A0A388JUL2_CHABU</name>
<evidence type="ECO:0000313" key="2">
    <source>
        <dbReference type="Proteomes" id="UP000265515"/>
    </source>
</evidence>
<dbReference type="OrthoDB" id="278212at2759"/>
<proteinExistence type="predicted"/>
<keyword evidence="2" id="KW-1185">Reference proteome</keyword>
<gene>
    <name evidence="1" type="ORF">CBR_g21837</name>
</gene>
<dbReference type="OMA" id="MNIRICK"/>
<dbReference type="Gene3D" id="3.10.280.10">
    <property type="entry name" value="Mitochondrial glycoprotein"/>
    <property type="match status" value="1"/>
</dbReference>
<reference evidence="1 2" key="1">
    <citation type="journal article" date="2018" name="Cell">
        <title>The Chara Genome: Secondary Complexity and Implications for Plant Terrestrialization.</title>
        <authorList>
            <person name="Nishiyama T."/>
            <person name="Sakayama H."/>
            <person name="Vries J.D."/>
            <person name="Buschmann H."/>
            <person name="Saint-Marcoux D."/>
            <person name="Ullrich K.K."/>
            <person name="Haas F.B."/>
            <person name="Vanderstraeten L."/>
            <person name="Becker D."/>
            <person name="Lang D."/>
            <person name="Vosolsobe S."/>
            <person name="Rombauts S."/>
            <person name="Wilhelmsson P.K.I."/>
            <person name="Janitza P."/>
            <person name="Kern R."/>
            <person name="Heyl A."/>
            <person name="Rumpler F."/>
            <person name="Villalobos L.I.A.C."/>
            <person name="Clay J.M."/>
            <person name="Skokan R."/>
            <person name="Toyoda A."/>
            <person name="Suzuki Y."/>
            <person name="Kagoshima H."/>
            <person name="Schijlen E."/>
            <person name="Tajeshwar N."/>
            <person name="Catarino B."/>
            <person name="Hetherington A.J."/>
            <person name="Saltykova A."/>
            <person name="Bonnot C."/>
            <person name="Breuninger H."/>
            <person name="Symeonidi A."/>
            <person name="Radhakrishnan G.V."/>
            <person name="Van Nieuwerburgh F."/>
            <person name="Deforce D."/>
            <person name="Chang C."/>
            <person name="Karol K.G."/>
            <person name="Hedrich R."/>
            <person name="Ulvskov P."/>
            <person name="Glockner G."/>
            <person name="Delwiche C.F."/>
            <person name="Petrasek J."/>
            <person name="Van de Peer Y."/>
            <person name="Friml J."/>
            <person name="Beilby M."/>
            <person name="Dolan L."/>
            <person name="Kohara Y."/>
            <person name="Sugano S."/>
            <person name="Fujiyama A."/>
            <person name="Delaux P.-M."/>
            <person name="Quint M."/>
            <person name="TheiBen G."/>
            <person name="Hagemann M."/>
            <person name="Harholt J."/>
            <person name="Dunand C."/>
            <person name="Zachgo S."/>
            <person name="Langdale J."/>
            <person name="Maumus F."/>
            <person name="Straeten D.V.D."/>
            <person name="Gould S.B."/>
            <person name="Rensing S.A."/>
        </authorList>
    </citation>
    <scope>NUCLEOTIDE SEQUENCE [LARGE SCALE GENOMIC DNA]</scope>
    <source>
        <strain evidence="1 2">S276</strain>
    </source>
</reference>
<evidence type="ECO:0000313" key="1">
    <source>
        <dbReference type="EMBL" id="GBG61494.1"/>
    </source>
</evidence>
<dbReference type="PANTHER" id="PTHR10826">
    <property type="entry name" value="COMPLEMENT COMPONENT 1"/>
    <property type="match status" value="1"/>
</dbReference>
<dbReference type="InterPro" id="IPR003428">
    <property type="entry name" value="MAM33"/>
</dbReference>
<dbReference type="PANTHER" id="PTHR10826:SF1">
    <property type="entry name" value="COMPLEMENT COMPONENT 1 Q SUBCOMPONENT-BINDING PROTEIN, MITOCHONDRIAL"/>
    <property type="match status" value="1"/>
</dbReference>
<dbReference type="InterPro" id="IPR036561">
    <property type="entry name" value="MAM33_sf"/>
</dbReference>
<dbReference type="Gramene" id="GBG61494">
    <property type="protein sequence ID" value="GBG61494"/>
    <property type="gene ID" value="CBR_g21837"/>
</dbReference>
<protein>
    <submittedName>
        <fullName evidence="1">Uncharacterized protein</fullName>
    </submittedName>
</protein>
<sequence>MKQQMLIKKLADGSSRALARCGWALPPSPYSSFSSTTSSSSLSRCRHWCLSGSRAGPSPYPSSQSFFSQLRSIATWQSRSSSLEAYGRCAAPAAIATAAEATTVTPRLSLLPKLSSQCRLTSPTRSRWMSSSAAAVASGVDSHLAEVLRTEYDYEVQNYKPFPAVKRGPPAPFTLQDKPGANGIILRRSFGKEDIEVSIYVQPEDFMGGGEDDEINEEEEDMAPPPSPISFTVTVTKSMNGPKLEFQCSTDGEAVAVDFLSLQVADDVETKSIAYDGPDYNALDNNVKTAFEDYLKVRGIDGKLAAYVVESVRDKEQREYTRWLEQVRKFLLHGR</sequence>
<dbReference type="SUPFAM" id="SSF54529">
    <property type="entry name" value="Mitochondrial glycoprotein MAM33-like"/>
    <property type="match status" value="1"/>
</dbReference>
<dbReference type="GO" id="GO:0005759">
    <property type="term" value="C:mitochondrial matrix"/>
    <property type="evidence" value="ECO:0007669"/>
    <property type="project" value="InterPro"/>
</dbReference>
<accession>A0A388JUL2</accession>
<dbReference type="STRING" id="69332.A0A388JUL2"/>
<dbReference type="EMBL" id="BFEA01000020">
    <property type="protein sequence ID" value="GBG61494.1"/>
    <property type="molecule type" value="Genomic_DNA"/>
</dbReference>
<dbReference type="Proteomes" id="UP000265515">
    <property type="component" value="Unassembled WGS sequence"/>
</dbReference>
<dbReference type="Pfam" id="PF02330">
    <property type="entry name" value="MAM33"/>
    <property type="match status" value="1"/>
</dbReference>